<evidence type="ECO:0000259" key="10">
    <source>
        <dbReference type="Pfam" id="PF04290"/>
    </source>
</evidence>
<keyword evidence="5 9" id="KW-0812">Transmembrane</keyword>
<evidence type="ECO:0000256" key="4">
    <source>
        <dbReference type="ARBA" id="ARBA00022519"/>
    </source>
</evidence>
<evidence type="ECO:0000256" key="6">
    <source>
        <dbReference type="ARBA" id="ARBA00022989"/>
    </source>
</evidence>
<evidence type="ECO:0000256" key="9">
    <source>
        <dbReference type="RuleBase" id="RU369079"/>
    </source>
</evidence>
<proteinExistence type="inferred from homology"/>
<evidence type="ECO:0000313" key="12">
    <source>
        <dbReference type="Proteomes" id="UP000186019"/>
    </source>
</evidence>
<feature type="domain" description="Tripartite ATP-independent periplasmic transporters DctQ component" evidence="10">
    <location>
        <begin position="43"/>
        <end position="190"/>
    </location>
</feature>
<evidence type="ECO:0000256" key="7">
    <source>
        <dbReference type="ARBA" id="ARBA00023136"/>
    </source>
</evidence>
<comment type="function">
    <text evidence="9">Part of the tripartite ATP-independent periplasmic (TRAP) transport system.</text>
</comment>
<dbReference type="PANTHER" id="PTHR35011">
    <property type="entry name" value="2,3-DIKETO-L-GULONATE TRAP TRANSPORTER SMALL PERMEASE PROTEIN YIAM"/>
    <property type="match status" value="1"/>
</dbReference>
<dbReference type="Proteomes" id="UP000186019">
    <property type="component" value="Unassembled WGS sequence"/>
</dbReference>
<comment type="similarity">
    <text evidence="8 9">Belongs to the TRAP transporter small permease family.</text>
</comment>
<dbReference type="Pfam" id="PF04290">
    <property type="entry name" value="DctQ"/>
    <property type="match status" value="1"/>
</dbReference>
<dbReference type="GO" id="GO:0015740">
    <property type="term" value="P:C4-dicarboxylate transport"/>
    <property type="evidence" value="ECO:0007669"/>
    <property type="project" value="TreeGrafter"/>
</dbReference>
<feature type="transmembrane region" description="Helical" evidence="9">
    <location>
        <begin position="109"/>
        <end position="129"/>
    </location>
</feature>
<dbReference type="PANTHER" id="PTHR35011:SF2">
    <property type="entry name" value="2,3-DIKETO-L-GULONATE TRAP TRANSPORTER SMALL PERMEASE PROTEIN YIAM"/>
    <property type="match status" value="1"/>
</dbReference>
<gene>
    <name evidence="11" type="ORF">SAMN05421666_2049</name>
</gene>
<keyword evidence="12" id="KW-1185">Reference proteome</keyword>
<dbReference type="GO" id="GO:0022857">
    <property type="term" value="F:transmembrane transporter activity"/>
    <property type="evidence" value="ECO:0007669"/>
    <property type="project" value="UniProtKB-UniRule"/>
</dbReference>
<evidence type="ECO:0000256" key="3">
    <source>
        <dbReference type="ARBA" id="ARBA00022475"/>
    </source>
</evidence>
<organism evidence="11 12">
    <name type="scientific">Roseovarius nanhaiticus</name>
    <dbReference type="NCBI Taxonomy" id="573024"/>
    <lineage>
        <taxon>Bacteria</taxon>
        <taxon>Pseudomonadati</taxon>
        <taxon>Pseudomonadota</taxon>
        <taxon>Alphaproteobacteria</taxon>
        <taxon>Rhodobacterales</taxon>
        <taxon>Roseobacteraceae</taxon>
        <taxon>Roseovarius</taxon>
    </lineage>
</organism>
<evidence type="ECO:0000256" key="2">
    <source>
        <dbReference type="ARBA" id="ARBA00022448"/>
    </source>
</evidence>
<dbReference type="InterPro" id="IPR055348">
    <property type="entry name" value="DctQ"/>
</dbReference>
<accession>A0A1N7GGM7</accession>
<dbReference type="InterPro" id="IPR007387">
    <property type="entry name" value="TRAP_DctQ"/>
</dbReference>
<feature type="transmembrane region" description="Helical" evidence="9">
    <location>
        <begin position="165"/>
        <end position="187"/>
    </location>
</feature>
<evidence type="ECO:0000256" key="5">
    <source>
        <dbReference type="ARBA" id="ARBA00022692"/>
    </source>
</evidence>
<dbReference type="EMBL" id="FTNV01000001">
    <property type="protein sequence ID" value="SIS11668.1"/>
    <property type="molecule type" value="Genomic_DNA"/>
</dbReference>
<reference evidence="12" key="1">
    <citation type="submission" date="2017-01" db="EMBL/GenBank/DDBJ databases">
        <authorList>
            <person name="Varghese N."/>
            <person name="Submissions S."/>
        </authorList>
    </citation>
    <scope>NUCLEOTIDE SEQUENCE [LARGE SCALE GENOMIC DNA]</scope>
    <source>
        <strain evidence="12">DSM 29590</strain>
    </source>
</reference>
<evidence type="ECO:0000313" key="11">
    <source>
        <dbReference type="EMBL" id="SIS11668.1"/>
    </source>
</evidence>
<feature type="transmembrane region" description="Helical" evidence="9">
    <location>
        <begin position="33"/>
        <end position="53"/>
    </location>
</feature>
<protein>
    <recommendedName>
        <fullName evidence="9">TRAP transporter small permease protein</fullName>
    </recommendedName>
</protein>
<dbReference type="STRING" id="573024.SAMN05216208_0086"/>
<sequence length="196" mass="21703">MAARRRAAKFTFGANVRGRVLHRISHQWARAEMGIAALLAVAITGLVLLNVVTRAMSASIFWVDEAAIYAMTWMTFLAASAAVHFGHSVGVTILTDALPDSAARAAQRAVDVVILVFAMLMLWLCWRWFLPLDLMRAGFDTMAFQGETFNFIYAEPTLTLGIHKFWLWLIMPIFALGLTLHAVANLLRPVSVEAKA</sequence>
<evidence type="ECO:0000256" key="8">
    <source>
        <dbReference type="ARBA" id="ARBA00038436"/>
    </source>
</evidence>
<name>A0A1N7GGM7_9RHOB</name>
<keyword evidence="3" id="KW-1003">Cell membrane</keyword>
<feature type="transmembrane region" description="Helical" evidence="9">
    <location>
        <begin position="73"/>
        <end position="97"/>
    </location>
</feature>
<dbReference type="AlphaFoldDB" id="A0A1N7GGM7"/>
<comment type="subcellular location">
    <subcellularLocation>
        <location evidence="1 9">Cell inner membrane</location>
        <topology evidence="1 9">Multi-pass membrane protein</topology>
    </subcellularLocation>
</comment>
<keyword evidence="2 9" id="KW-0813">Transport</keyword>
<keyword evidence="7 9" id="KW-0472">Membrane</keyword>
<dbReference type="GO" id="GO:0005886">
    <property type="term" value="C:plasma membrane"/>
    <property type="evidence" value="ECO:0007669"/>
    <property type="project" value="UniProtKB-SubCell"/>
</dbReference>
<keyword evidence="4 9" id="KW-0997">Cell inner membrane</keyword>
<comment type="subunit">
    <text evidence="9">The complex comprises the extracytoplasmic solute receptor protein and the two transmembrane proteins.</text>
</comment>
<evidence type="ECO:0000256" key="1">
    <source>
        <dbReference type="ARBA" id="ARBA00004429"/>
    </source>
</evidence>
<keyword evidence="6 9" id="KW-1133">Transmembrane helix</keyword>